<feature type="modified residue" description="4-aspartylphosphate" evidence="6">
    <location>
        <position position="51"/>
    </location>
</feature>
<evidence type="ECO:0000256" key="4">
    <source>
        <dbReference type="ARBA" id="ARBA00023125"/>
    </source>
</evidence>
<evidence type="ECO:0000256" key="1">
    <source>
        <dbReference type="ARBA" id="ARBA00022553"/>
    </source>
</evidence>
<dbReference type="GO" id="GO:0000156">
    <property type="term" value="F:phosphorelay response regulator activity"/>
    <property type="evidence" value="ECO:0007669"/>
    <property type="project" value="TreeGrafter"/>
</dbReference>
<dbReference type="Pfam" id="PF00072">
    <property type="entry name" value="Response_reg"/>
    <property type="match status" value="1"/>
</dbReference>
<dbReference type="CDD" id="cd17574">
    <property type="entry name" value="REC_OmpR"/>
    <property type="match status" value="1"/>
</dbReference>
<feature type="domain" description="OmpR/PhoB-type" evidence="9">
    <location>
        <begin position="124"/>
        <end position="218"/>
    </location>
</feature>
<proteinExistence type="predicted"/>
<reference evidence="10 11" key="1">
    <citation type="submission" date="2018-08" db="EMBL/GenBank/DDBJ databases">
        <title>Meiothermus roseus NBRC 110900 genome sequencing project.</title>
        <authorList>
            <person name="Da Costa M.S."/>
            <person name="Albuquerque L."/>
            <person name="Raposo P."/>
            <person name="Froufe H.J.C."/>
            <person name="Barroso C.S."/>
            <person name="Egas C."/>
        </authorList>
    </citation>
    <scope>NUCLEOTIDE SEQUENCE [LARGE SCALE GENOMIC DNA]</scope>
    <source>
        <strain evidence="10 11">NBRC 110900</strain>
    </source>
</reference>
<dbReference type="SMART" id="SM00448">
    <property type="entry name" value="REC"/>
    <property type="match status" value="1"/>
</dbReference>
<feature type="DNA-binding region" description="OmpR/PhoB-type" evidence="7">
    <location>
        <begin position="124"/>
        <end position="218"/>
    </location>
</feature>
<dbReference type="Gene3D" id="1.10.10.10">
    <property type="entry name" value="Winged helix-like DNA-binding domain superfamily/Winged helix DNA-binding domain"/>
    <property type="match status" value="1"/>
</dbReference>
<dbReference type="InterPro" id="IPR039420">
    <property type="entry name" value="WalR-like"/>
</dbReference>
<dbReference type="Proteomes" id="UP000265341">
    <property type="component" value="Unassembled WGS sequence"/>
</dbReference>
<dbReference type="FunFam" id="3.40.50.2300:FF:000002">
    <property type="entry name" value="DNA-binding response regulator PhoP"/>
    <property type="match status" value="1"/>
</dbReference>
<dbReference type="InterPro" id="IPR036388">
    <property type="entry name" value="WH-like_DNA-bd_sf"/>
</dbReference>
<dbReference type="PROSITE" id="PS50110">
    <property type="entry name" value="RESPONSE_REGULATORY"/>
    <property type="match status" value="1"/>
</dbReference>
<dbReference type="RefSeq" id="WP_119279139.1">
    <property type="nucleotide sequence ID" value="NZ_QWLA01000060.1"/>
</dbReference>
<feature type="domain" description="Response regulatory" evidence="8">
    <location>
        <begin position="2"/>
        <end position="116"/>
    </location>
</feature>
<protein>
    <submittedName>
        <fullName evidence="10">Transcriptional regulatory protein BasR</fullName>
    </submittedName>
</protein>
<dbReference type="Gene3D" id="3.40.50.2300">
    <property type="match status" value="1"/>
</dbReference>
<dbReference type="GO" id="GO:0006355">
    <property type="term" value="P:regulation of DNA-templated transcription"/>
    <property type="evidence" value="ECO:0007669"/>
    <property type="project" value="InterPro"/>
</dbReference>
<keyword evidence="1 6" id="KW-0597">Phosphoprotein</keyword>
<accession>A0A399EHW9</accession>
<evidence type="ECO:0000313" key="11">
    <source>
        <dbReference type="Proteomes" id="UP000265341"/>
    </source>
</evidence>
<dbReference type="SMART" id="SM00862">
    <property type="entry name" value="Trans_reg_C"/>
    <property type="match status" value="1"/>
</dbReference>
<evidence type="ECO:0000313" key="10">
    <source>
        <dbReference type="EMBL" id="RIH84274.1"/>
    </source>
</evidence>
<dbReference type="GO" id="GO:0005829">
    <property type="term" value="C:cytosol"/>
    <property type="evidence" value="ECO:0007669"/>
    <property type="project" value="TreeGrafter"/>
</dbReference>
<dbReference type="PANTHER" id="PTHR48111:SF1">
    <property type="entry name" value="TWO-COMPONENT RESPONSE REGULATOR ORR33"/>
    <property type="match status" value="1"/>
</dbReference>
<keyword evidence="11" id="KW-1185">Reference proteome</keyword>
<dbReference type="OrthoDB" id="25887at2"/>
<dbReference type="EMBL" id="QWLA01000060">
    <property type="protein sequence ID" value="RIH84274.1"/>
    <property type="molecule type" value="Genomic_DNA"/>
</dbReference>
<organism evidence="10 11">
    <name type="scientific">Calidithermus roseus</name>
    <dbReference type="NCBI Taxonomy" id="1644118"/>
    <lineage>
        <taxon>Bacteria</taxon>
        <taxon>Thermotogati</taxon>
        <taxon>Deinococcota</taxon>
        <taxon>Deinococci</taxon>
        <taxon>Thermales</taxon>
        <taxon>Thermaceae</taxon>
        <taxon>Calidithermus</taxon>
    </lineage>
</organism>
<evidence type="ECO:0000256" key="3">
    <source>
        <dbReference type="ARBA" id="ARBA00023015"/>
    </source>
</evidence>
<dbReference type="InterPro" id="IPR001867">
    <property type="entry name" value="OmpR/PhoB-type_DNA-bd"/>
</dbReference>
<dbReference type="GO" id="GO:0032993">
    <property type="term" value="C:protein-DNA complex"/>
    <property type="evidence" value="ECO:0007669"/>
    <property type="project" value="TreeGrafter"/>
</dbReference>
<evidence type="ECO:0000256" key="5">
    <source>
        <dbReference type="ARBA" id="ARBA00023163"/>
    </source>
</evidence>
<evidence type="ECO:0000259" key="8">
    <source>
        <dbReference type="PROSITE" id="PS50110"/>
    </source>
</evidence>
<evidence type="ECO:0000256" key="2">
    <source>
        <dbReference type="ARBA" id="ARBA00023012"/>
    </source>
</evidence>
<name>A0A399EHW9_9DEIN</name>
<evidence type="ECO:0000256" key="6">
    <source>
        <dbReference type="PROSITE-ProRule" id="PRU00169"/>
    </source>
</evidence>
<dbReference type="Pfam" id="PF00486">
    <property type="entry name" value="Trans_reg_C"/>
    <property type="match status" value="1"/>
</dbReference>
<dbReference type="PANTHER" id="PTHR48111">
    <property type="entry name" value="REGULATOR OF RPOS"/>
    <property type="match status" value="1"/>
</dbReference>
<keyword evidence="3" id="KW-0805">Transcription regulation</keyword>
<comment type="caution">
    <text evidence="10">The sequence shown here is derived from an EMBL/GenBank/DDBJ whole genome shotgun (WGS) entry which is preliminary data.</text>
</comment>
<dbReference type="SUPFAM" id="SSF52172">
    <property type="entry name" value="CheY-like"/>
    <property type="match status" value="1"/>
</dbReference>
<keyword evidence="5" id="KW-0804">Transcription</keyword>
<dbReference type="GO" id="GO:0000976">
    <property type="term" value="F:transcription cis-regulatory region binding"/>
    <property type="evidence" value="ECO:0007669"/>
    <property type="project" value="TreeGrafter"/>
</dbReference>
<keyword evidence="2" id="KW-0902">Two-component regulatory system</keyword>
<dbReference type="CDD" id="cd00383">
    <property type="entry name" value="trans_reg_C"/>
    <property type="match status" value="1"/>
</dbReference>
<dbReference type="Gene3D" id="6.10.250.690">
    <property type="match status" value="1"/>
</dbReference>
<dbReference type="PROSITE" id="PS51755">
    <property type="entry name" value="OMPR_PHOB"/>
    <property type="match status" value="1"/>
</dbReference>
<dbReference type="InterPro" id="IPR011006">
    <property type="entry name" value="CheY-like_superfamily"/>
</dbReference>
<gene>
    <name evidence="10" type="primary">basR_2</name>
    <name evidence="10" type="ORF">Mrose_02705</name>
</gene>
<evidence type="ECO:0000259" key="9">
    <source>
        <dbReference type="PROSITE" id="PS51755"/>
    </source>
</evidence>
<keyword evidence="4 7" id="KW-0238">DNA-binding</keyword>
<evidence type="ECO:0000256" key="7">
    <source>
        <dbReference type="PROSITE-ProRule" id="PRU01091"/>
    </source>
</evidence>
<sequence length="218" mass="24682">MRLLVVEDNPEVSALVAEALVKEGWAVDTAPGAAEAWGLLQSFPYDLMVLDLGLPDGDGLGLLRRLRDEEYRLPVLILSARDAPQVRVQGLEDGADDYVVKPFYASELVARVRALLRRARGEAQNRLRVGRLELDLALKRAWWEGRPVRLSGREYALLEFLALNAEGYYTREALLEKVWPGEASVEPRTVDTYIRYLRRKLDDSAIETVRNLGYRFLG</sequence>
<dbReference type="AlphaFoldDB" id="A0A399EHW9"/>
<dbReference type="InterPro" id="IPR001789">
    <property type="entry name" value="Sig_transdc_resp-reg_receiver"/>
</dbReference>